<dbReference type="AlphaFoldDB" id="A0A133VI65"/>
<dbReference type="EMBL" id="LHYE01000057">
    <property type="protein sequence ID" value="KXB06104.1"/>
    <property type="molecule type" value="Genomic_DNA"/>
</dbReference>
<keyword evidence="2" id="KW-1185">Reference proteome</keyword>
<evidence type="ECO:0000313" key="1">
    <source>
        <dbReference type="EMBL" id="KXB06104.1"/>
    </source>
</evidence>
<sequence>MSLKKQEQKLLKKIEELGLVREIKHIRHKPCTVTYGSRSCKNVQAETIAYLVNPNKNDNQFRKILDAYGCGVKVIKYKHLIESWGFSVCHKNDQFNKRLGRVIATGRALKKYEDS</sequence>
<protein>
    <submittedName>
        <fullName evidence="1">Uncharacterized protein</fullName>
    </submittedName>
</protein>
<dbReference type="Proteomes" id="UP000070263">
    <property type="component" value="Unassembled WGS sequence"/>
</dbReference>
<accession>A0A133VI65</accession>
<gene>
    <name evidence="1" type="ORF">AKJ51_04205</name>
</gene>
<proteinExistence type="predicted"/>
<reference evidence="1 2" key="1">
    <citation type="journal article" date="2016" name="Sci. Rep.">
        <title>Metabolic traits of an uncultured archaeal lineage -MSBL1- from brine pools of the Red Sea.</title>
        <authorList>
            <person name="Mwirichia R."/>
            <person name="Alam I."/>
            <person name="Rashid M."/>
            <person name="Vinu M."/>
            <person name="Ba-Alawi W."/>
            <person name="Anthony Kamau A."/>
            <person name="Kamanda Ngugi D."/>
            <person name="Goker M."/>
            <person name="Klenk H.P."/>
            <person name="Bajic V."/>
            <person name="Stingl U."/>
        </authorList>
    </citation>
    <scope>NUCLEOTIDE SEQUENCE [LARGE SCALE GENOMIC DNA]</scope>
    <source>
        <strain evidence="1">SCGC-AAA382A20</strain>
    </source>
</reference>
<name>A0A133VI65_9EURY</name>
<organism evidence="1 2">
    <name type="scientific">candidate division MSBL1 archaeon SCGC-AAA382A20</name>
    <dbReference type="NCBI Taxonomy" id="1698280"/>
    <lineage>
        <taxon>Archaea</taxon>
        <taxon>Methanobacteriati</taxon>
        <taxon>Methanobacteriota</taxon>
        <taxon>candidate division MSBL1</taxon>
    </lineage>
</organism>
<evidence type="ECO:0000313" key="2">
    <source>
        <dbReference type="Proteomes" id="UP000070263"/>
    </source>
</evidence>
<comment type="caution">
    <text evidence="1">The sequence shown here is derived from an EMBL/GenBank/DDBJ whole genome shotgun (WGS) entry which is preliminary data.</text>
</comment>